<dbReference type="Proteomes" id="UP000663882">
    <property type="component" value="Unassembled WGS sequence"/>
</dbReference>
<dbReference type="PANTHER" id="PTHR24302">
    <property type="entry name" value="CYTOCHROME P450 FAMILY 3"/>
    <property type="match status" value="1"/>
</dbReference>
<protein>
    <recommendedName>
        <fullName evidence="12">Cytochrome P450</fullName>
    </recommendedName>
</protein>
<keyword evidence="4" id="KW-0560">Oxidoreductase</keyword>
<reference evidence="8" key="1">
    <citation type="submission" date="2021-02" db="EMBL/GenBank/DDBJ databases">
        <authorList>
            <person name="Nowell W R."/>
        </authorList>
    </citation>
    <scope>NUCLEOTIDE SEQUENCE</scope>
</reference>
<keyword evidence="7" id="KW-1133">Transmembrane helix</keyword>
<dbReference type="Proteomes" id="UP000663889">
    <property type="component" value="Unassembled WGS sequence"/>
</dbReference>
<keyword evidence="2" id="KW-0349">Heme</keyword>
<evidence type="ECO:0000313" key="10">
    <source>
        <dbReference type="EMBL" id="CAF4236914.1"/>
    </source>
</evidence>
<evidence type="ECO:0008006" key="12">
    <source>
        <dbReference type="Google" id="ProtNLM"/>
    </source>
</evidence>
<dbReference type="SUPFAM" id="SSF48264">
    <property type="entry name" value="Cytochrome P450"/>
    <property type="match status" value="1"/>
</dbReference>
<feature type="transmembrane region" description="Helical" evidence="7">
    <location>
        <begin position="22"/>
        <end position="45"/>
    </location>
</feature>
<sequence length="116" mass="13592">MDYADDHVMSKVLRLDELVPNIFLFMVAGYETTSTALAYLTYVLATRPEIQDKLIEEINQYNWNNKNIEEDYETAMNLSYLDLFIREVLRMYPVTIKAVIRECNKTTTICGHTIEK</sequence>
<comment type="similarity">
    <text evidence="1">Belongs to the cytochrome P450 family.</text>
</comment>
<dbReference type="InterPro" id="IPR036396">
    <property type="entry name" value="Cyt_P450_sf"/>
</dbReference>
<evidence type="ECO:0000313" key="8">
    <source>
        <dbReference type="EMBL" id="CAF1499758.1"/>
    </source>
</evidence>
<evidence type="ECO:0000313" key="11">
    <source>
        <dbReference type="Proteomes" id="UP000663882"/>
    </source>
</evidence>
<dbReference type="AlphaFoldDB" id="A0A815TDY3"/>
<dbReference type="EMBL" id="CAJNOU010010136">
    <property type="protein sequence ID" value="CAF1550645.1"/>
    <property type="molecule type" value="Genomic_DNA"/>
</dbReference>
<name>A0A815TDY3_9BILA</name>
<dbReference type="InterPro" id="IPR050705">
    <property type="entry name" value="Cytochrome_P450_3A"/>
</dbReference>
<dbReference type="EMBL" id="CAJNOO010010669">
    <property type="protein sequence ID" value="CAF1499758.1"/>
    <property type="molecule type" value="Genomic_DNA"/>
</dbReference>
<dbReference type="GO" id="GO:0005506">
    <property type="term" value="F:iron ion binding"/>
    <property type="evidence" value="ECO:0007669"/>
    <property type="project" value="InterPro"/>
</dbReference>
<comment type="caution">
    <text evidence="8">The sequence shown here is derived from an EMBL/GenBank/DDBJ whole genome shotgun (WGS) entry which is preliminary data.</text>
</comment>
<organism evidence="8 11">
    <name type="scientific">Rotaria sordida</name>
    <dbReference type="NCBI Taxonomy" id="392033"/>
    <lineage>
        <taxon>Eukaryota</taxon>
        <taxon>Metazoa</taxon>
        <taxon>Spiralia</taxon>
        <taxon>Gnathifera</taxon>
        <taxon>Rotifera</taxon>
        <taxon>Eurotatoria</taxon>
        <taxon>Bdelloidea</taxon>
        <taxon>Philodinida</taxon>
        <taxon>Philodinidae</taxon>
        <taxon>Rotaria</taxon>
    </lineage>
</organism>
<dbReference type="GO" id="GO:0016705">
    <property type="term" value="F:oxidoreductase activity, acting on paired donors, with incorporation or reduction of molecular oxygen"/>
    <property type="evidence" value="ECO:0007669"/>
    <property type="project" value="InterPro"/>
</dbReference>
<keyword evidence="7" id="KW-0472">Membrane</keyword>
<evidence type="ECO:0000313" key="9">
    <source>
        <dbReference type="EMBL" id="CAF1550645.1"/>
    </source>
</evidence>
<evidence type="ECO:0000256" key="1">
    <source>
        <dbReference type="ARBA" id="ARBA00010617"/>
    </source>
</evidence>
<feature type="non-terminal residue" evidence="8">
    <location>
        <position position="1"/>
    </location>
</feature>
<evidence type="ECO:0000256" key="3">
    <source>
        <dbReference type="ARBA" id="ARBA00022723"/>
    </source>
</evidence>
<dbReference type="Proteomes" id="UP000663874">
    <property type="component" value="Unassembled WGS sequence"/>
</dbReference>
<keyword evidence="7" id="KW-0812">Transmembrane</keyword>
<feature type="coiled-coil region" evidence="6">
    <location>
        <begin position="51"/>
        <end position="78"/>
    </location>
</feature>
<dbReference type="GO" id="GO:0020037">
    <property type="term" value="F:heme binding"/>
    <property type="evidence" value="ECO:0007669"/>
    <property type="project" value="InterPro"/>
</dbReference>
<keyword evidence="6" id="KW-0175">Coiled coil</keyword>
<proteinExistence type="inferred from homology"/>
<evidence type="ECO:0000256" key="4">
    <source>
        <dbReference type="ARBA" id="ARBA00023002"/>
    </source>
</evidence>
<evidence type="ECO:0000256" key="6">
    <source>
        <dbReference type="SAM" id="Coils"/>
    </source>
</evidence>
<dbReference type="Gene3D" id="1.10.630.10">
    <property type="entry name" value="Cytochrome P450"/>
    <property type="match status" value="1"/>
</dbReference>
<gene>
    <name evidence="10" type="ORF">FNK824_LOCUS37978</name>
    <name evidence="8" type="ORF">RFH988_LOCUS38717</name>
    <name evidence="9" type="ORF">SEV965_LOCUS38675</name>
</gene>
<dbReference type="PANTHER" id="PTHR24302:SF15">
    <property type="entry name" value="FATTY-ACID PEROXYGENASE"/>
    <property type="match status" value="1"/>
</dbReference>
<evidence type="ECO:0000256" key="7">
    <source>
        <dbReference type="SAM" id="Phobius"/>
    </source>
</evidence>
<accession>A0A815TDY3</accession>
<evidence type="ECO:0000256" key="5">
    <source>
        <dbReference type="ARBA" id="ARBA00023004"/>
    </source>
</evidence>
<dbReference type="PRINTS" id="PR00385">
    <property type="entry name" value="P450"/>
</dbReference>
<dbReference type="InterPro" id="IPR001128">
    <property type="entry name" value="Cyt_P450"/>
</dbReference>
<dbReference type="Pfam" id="PF00067">
    <property type="entry name" value="p450"/>
    <property type="match status" value="1"/>
</dbReference>
<evidence type="ECO:0000256" key="2">
    <source>
        <dbReference type="ARBA" id="ARBA00022617"/>
    </source>
</evidence>
<dbReference type="GO" id="GO:0008395">
    <property type="term" value="F:steroid hydroxylase activity"/>
    <property type="evidence" value="ECO:0007669"/>
    <property type="project" value="TreeGrafter"/>
</dbReference>
<keyword evidence="3" id="KW-0479">Metal-binding</keyword>
<keyword evidence="5" id="KW-0408">Iron</keyword>
<dbReference type="OrthoDB" id="2789670at2759"/>
<dbReference type="EMBL" id="CAJOBE010020497">
    <property type="protein sequence ID" value="CAF4236914.1"/>
    <property type="molecule type" value="Genomic_DNA"/>
</dbReference>